<evidence type="ECO:0000259" key="8">
    <source>
        <dbReference type="PROSITE" id="PS51820"/>
    </source>
</evidence>
<keyword evidence="10" id="KW-1185">Reference proteome</keyword>
<dbReference type="SUPFAM" id="SSF81296">
    <property type="entry name" value="E set domains"/>
    <property type="match status" value="5"/>
</dbReference>
<dbReference type="GO" id="GO:0051015">
    <property type="term" value="F:actin filament binding"/>
    <property type="evidence" value="ECO:0007669"/>
    <property type="project" value="InterPro"/>
</dbReference>
<feature type="domain" description="PA14" evidence="8">
    <location>
        <begin position="1169"/>
        <end position="1303"/>
    </location>
</feature>
<protein>
    <recommendedName>
        <fullName evidence="11">PA14 domain-containing protein</fullName>
    </recommendedName>
</protein>
<feature type="repeat" description="Filamin" evidence="5">
    <location>
        <begin position="989"/>
        <end position="1080"/>
    </location>
</feature>
<evidence type="ECO:0000256" key="3">
    <source>
        <dbReference type="ARBA" id="ARBA00022837"/>
    </source>
</evidence>
<feature type="disulfide bond" evidence="4">
    <location>
        <begin position="161"/>
        <end position="170"/>
    </location>
</feature>
<evidence type="ECO:0000259" key="7">
    <source>
        <dbReference type="PROSITE" id="PS50026"/>
    </source>
</evidence>
<dbReference type="SUPFAM" id="SSF57184">
    <property type="entry name" value="Growth factor receptor domain"/>
    <property type="match status" value="1"/>
</dbReference>
<dbReference type="InterPro" id="IPR000742">
    <property type="entry name" value="EGF"/>
</dbReference>
<keyword evidence="1 6" id="KW-0732">Signal</keyword>
<dbReference type="InterPro" id="IPR001298">
    <property type="entry name" value="Filamin/ABP280_rpt"/>
</dbReference>
<dbReference type="STRING" id="1202772.A0A1V9ZK47"/>
<dbReference type="SMART" id="SM00758">
    <property type="entry name" value="PA14"/>
    <property type="match status" value="2"/>
</dbReference>
<evidence type="ECO:0000256" key="4">
    <source>
        <dbReference type="PROSITE-ProRule" id="PRU00076"/>
    </source>
</evidence>
<dbReference type="InterPro" id="IPR017868">
    <property type="entry name" value="Filamin/ABP280_repeat-like"/>
</dbReference>
<evidence type="ECO:0008006" key="11">
    <source>
        <dbReference type="Google" id="ProtNLM"/>
    </source>
</evidence>
<dbReference type="Pfam" id="PF07691">
    <property type="entry name" value="PA14"/>
    <property type="match status" value="2"/>
</dbReference>
<dbReference type="InterPro" id="IPR038081">
    <property type="entry name" value="CalX-like_sf"/>
</dbReference>
<dbReference type="SMART" id="SM00557">
    <property type="entry name" value="IG_FLMN"/>
    <property type="match status" value="3"/>
</dbReference>
<gene>
    <name evidence="9" type="ORF">ACHHYP_08722</name>
</gene>
<dbReference type="GO" id="GO:0007154">
    <property type="term" value="P:cell communication"/>
    <property type="evidence" value="ECO:0007669"/>
    <property type="project" value="InterPro"/>
</dbReference>
<dbReference type="PROSITE" id="PS50026">
    <property type="entry name" value="EGF_3"/>
    <property type="match status" value="1"/>
</dbReference>
<dbReference type="PROSITE" id="PS51820">
    <property type="entry name" value="PA14"/>
    <property type="match status" value="2"/>
</dbReference>
<keyword evidence="2" id="KW-0677">Repeat</keyword>
<comment type="caution">
    <text evidence="9">The sequence shown here is derived from an EMBL/GenBank/DDBJ whole genome shotgun (WGS) entry which is preliminary data.</text>
</comment>
<dbReference type="Gene3D" id="2.60.40.2030">
    <property type="match status" value="1"/>
</dbReference>
<dbReference type="PANTHER" id="PTHR38537">
    <property type="entry name" value="JITTERBUG, ISOFORM N"/>
    <property type="match status" value="1"/>
</dbReference>
<dbReference type="Pfam" id="PF03160">
    <property type="entry name" value="Calx-beta"/>
    <property type="match status" value="1"/>
</dbReference>
<dbReference type="OrthoDB" id="442731at2759"/>
<dbReference type="InterPro" id="IPR011658">
    <property type="entry name" value="PA14_dom"/>
</dbReference>
<feature type="domain" description="PA14" evidence="8">
    <location>
        <begin position="511"/>
        <end position="644"/>
    </location>
</feature>
<dbReference type="PROSITE" id="PS50194">
    <property type="entry name" value="FILAMIN_REPEAT"/>
    <property type="match status" value="3"/>
</dbReference>
<feature type="repeat" description="Filamin" evidence="5">
    <location>
        <begin position="870"/>
        <end position="969"/>
    </location>
</feature>
<dbReference type="InterPro" id="IPR009030">
    <property type="entry name" value="Growth_fac_rcpt_cys_sf"/>
</dbReference>
<dbReference type="Gene3D" id="3.90.182.10">
    <property type="entry name" value="Toxin - Anthrax Protective Antigen,domain 1"/>
    <property type="match status" value="2"/>
</dbReference>
<dbReference type="InterPro" id="IPR014756">
    <property type="entry name" value="Ig_E-set"/>
</dbReference>
<dbReference type="PROSITE" id="PS00022">
    <property type="entry name" value="EGF_1"/>
    <property type="match status" value="1"/>
</dbReference>
<dbReference type="InterPro" id="IPR044801">
    <property type="entry name" value="Filamin"/>
</dbReference>
<dbReference type="SUPFAM" id="SSF141072">
    <property type="entry name" value="CalX-like"/>
    <property type="match status" value="1"/>
</dbReference>
<keyword evidence="4" id="KW-1015">Disulfide bond</keyword>
<dbReference type="InterPro" id="IPR013783">
    <property type="entry name" value="Ig-like_fold"/>
</dbReference>
<dbReference type="GO" id="GO:0016020">
    <property type="term" value="C:membrane"/>
    <property type="evidence" value="ECO:0007669"/>
    <property type="project" value="InterPro"/>
</dbReference>
<feature type="disulfide bond" evidence="4">
    <location>
        <begin position="142"/>
        <end position="152"/>
    </location>
</feature>
<dbReference type="InterPro" id="IPR003644">
    <property type="entry name" value="Calx_beta"/>
</dbReference>
<evidence type="ECO:0000256" key="6">
    <source>
        <dbReference type="SAM" id="SignalP"/>
    </source>
</evidence>
<evidence type="ECO:0000256" key="2">
    <source>
        <dbReference type="ARBA" id="ARBA00022737"/>
    </source>
</evidence>
<dbReference type="SUPFAM" id="SSF56988">
    <property type="entry name" value="Anthrax protective antigen"/>
    <property type="match status" value="2"/>
</dbReference>
<feature type="repeat" description="Filamin" evidence="5">
    <location>
        <begin position="763"/>
        <end position="867"/>
    </location>
</feature>
<comment type="caution">
    <text evidence="4">Lacks conserved residue(s) required for the propagation of feature annotation.</text>
</comment>
<name>A0A1V9ZK47_ACHHY</name>
<feature type="chain" id="PRO_5013071361" description="PA14 domain-containing protein" evidence="6">
    <location>
        <begin position="17"/>
        <end position="1746"/>
    </location>
</feature>
<dbReference type="InterPro" id="IPR002049">
    <property type="entry name" value="LE_dom"/>
</dbReference>
<organism evidence="9 10">
    <name type="scientific">Achlya hypogyna</name>
    <name type="common">Oomycete</name>
    <name type="synonym">Protoachlya hypogyna</name>
    <dbReference type="NCBI Taxonomy" id="1202772"/>
    <lineage>
        <taxon>Eukaryota</taxon>
        <taxon>Sar</taxon>
        <taxon>Stramenopiles</taxon>
        <taxon>Oomycota</taxon>
        <taxon>Saprolegniomycetes</taxon>
        <taxon>Saprolegniales</taxon>
        <taxon>Achlyaceae</taxon>
        <taxon>Achlya</taxon>
    </lineage>
</organism>
<evidence type="ECO:0000256" key="1">
    <source>
        <dbReference type="ARBA" id="ARBA00022729"/>
    </source>
</evidence>
<dbReference type="PROSITE" id="PS01248">
    <property type="entry name" value="EGF_LAM_1"/>
    <property type="match status" value="1"/>
</dbReference>
<dbReference type="CDD" id="cd00055">
    <property type="entry name" value="EGF_Lam"/>
    <property type="match status" value="1"/>
</dbReference>
<dbReference type="GO" id="GO:0030036">
    <property type="term" value="P:actin cytoskeleton organization"/>
    <property type="evidence" value="ECO:0007669"/>
    <property type="project" value="InterPro"/>
</dbReference>
<feature type="domain" description="EGF-like" evidence="7">
    <location>
        <begin position="138"/>
        <end position="171"/>
    </location>
</feature>
<keyword evidence="3" id="KW-0106">Calcium</keyword>
<dbReference type="Gene3D" id="2.60.40.10">
    <property type="entry name" value="Immunoglobulins"/>
    <property type="match status" value="6"/>
</dbReference>
<proteinExistence type="predicted"/>
<dbReference type="InterPro" id="IPR037524">
    <property type="entry name" value="PA14/GLEYA"/>
</dbReference>
<feature type="signal peptide" evidence="6">
    <location>
        <begin position="1"/>
        <end position="16"/>
    </location>
</feature>
<dbReference type="PANTHER" id="PTHR38537:SF8">
    <property type="entry name" value="FILAMIN-A"/>
    <property type="match status" value="1"/>
</dbReference>
<accession>A0A1V9ZK47</accession>
<dbReference type="Proteomes" id="UP000243579">
    <property type="component" value="Unassembled WGS sequence"/>
</dbReference>
<evidence type="ECO:0000313" key="9">
    <source>
        <dbReference type="EMBL" id="OQR98355.1"/>
    </source>
</evidence>
<sequence>MRAGVLLGAWAAGVNSFRLLNATDVSALVSLPPAVFGPYARGNVGYYGDPTTTAFREHINPGVIFNPEQPTQWTGVTISLQCPGMVGPFSDGEYYCVGKAYGFCDRRSSTCWCNKGYTGVACTECIPEYYPLGGLCYPRKNCPNDCSGQGSCNYASGTCTCNPSRVGADCSLQSCAAIDALCTSCAGGSCRSCIPGYFVNASNRCAPCTLIDPRCIKCDIGVCLVCADFQLNSVKRSGPRSTDLWPLPPEEVGREFSFQAVYGTQSPHVFDETEAYFVVPTPLGATTACTQGTRGDATWTCVAAPSSHAVCGHAGTITFLSPTYAVAENATWLPVTVVRTGGGAGSASVDYELVHVTTTSADVSPTAYYTTSQRLIFLPGVVRLTFQVTIHDNAVVGASNAVFELRLRAPSEGATVGDQRTAAVVILDDDRPVAPIATVSKTSVAGVSVPITVAGVPTPMVVTAVYRRGPVVDTDQSPPLELLLNSSTQLLTTVRWAPTVAGSYSLRFHRLICGGLLGTYFSSAWLQGPVLAARVDAVINATATDAAWAYGSARWRGFVRAAASEATTFRIDARGGARLWVNGRLVIDGWLALDVPNRAGTVLLQANALYELQLDVRPAATGLDRVALLWQSASVALQVVPAAALYFAVPHLGLTTTVVVQPGIPAQALFRGPTTGVAGVPFVVHFYAVDAYGNARSQVFFNATDDYRVVLVGGVGTVDAAVVADPTTGVFSATLNPRVAGAYNLSIVLNQVAVRSFVVTITPSPNAGPRSVVGGPGVAPVGVMAAASATVVLRGIDVFGNSQALGGAAFRLRATHVASGRVDLGAITDLNNGSYVATYVPRFSGAYAVAVTVAGLHVDQSPYAITVAHNIAHGPACSITAGTGATVATTGVPAAFVVQLRDVNGNTVVSGAAAVVLASSSALGSPSCLNLLNGTYLCSYTPTNATTAMPIAVTVNGLPIAQSPFAVAVTTGAAAANVSRALSPPGSTGLYYGVAGRPAWFLIQANDIYGNHRSGADPVVVSFLNASGGAVIANATAVAGLGGGLYNVSYVLTAAGAYALHIALNVAGNAVTGSPFAVTVYPNIADATTTTATVLTPLPFIAGVPIVAVLEPRDAYGNPTTNQGYTFTAALTSPAASVVATLVPANTTATVVTVVPTVAAVYSFRPEVFLGGGGNATLFRNAQGLGPGVPLLQQPLAFDFGAGAASPDDMLAAFSVLWDGYLRAPATELFTLTVTVAGTLTLWLDGTVALNTSQASTYTVAVRLEAGRQTPCRVFFAKTAQMAAFNVRWASPSTPEGPVPTSALFARWRVTSVTPTLRVYPEASAPPRFALLAPVPQVWIAGAPVVFRVDAFDRFGNARGVGGDGVGVAIDGSAATVNIVDLRNGSYVVTATATTATPTATLVVGVNATPVDSALSPGMFARSLWSVGGVPVAITVAPAPPVLINTRWTGPGLVSGVAGSELHFALTLCDAFGNVVAASQAVAVALEPAVACAVSGTYDVVCPVTIAASYALTLTVGGHSISPPAITPVVVPSGAATARVGVATPQHPAQETRALAIALFDAYGNALVAGGDVLRVVFTGAATTPATVVDLANGSYVAYYQLPLPGVYEVDVVRVHDPGLLGRYYGGTARATPDVTSVDTALAVAGYSKVVWTGFLLGGYSETFTLTAPAPPGGSVRLFVDGRLVDGPVVLREGFPHALAVHVETPVAWTLALAWASARTPASPVPLTALYARATPTAPPTRVVAT</sequence>
<evidence type="ECO:0000313" key="10">
    <source>
        <dbReference type="Proteomes" id="UP000243579"/>
    </source>
</evidence>
<dbReference type="Pfam" id="PF00630">
    <property type="entry name" value="Filamin"/>
    <property type="match status" value="2"/>
</dbReference>
<keyword evidence="4" id="KW-0245">EGF-like domain</keyword>
<reference evidence="9 10" key="1">
    <citation type="journal article" date="2014" name="Genome Biol. Evol.">
        <title>The secreted proteins of Achlya hypogyna and Thraustotheca clavata identify the ancestral oomycete secretome and reveal gene acquisitions by horizontal gene transfer.</title>
        <authorList>
            <person name="Misner I."/>
            <person name="Blouin N."/>
            <person name="Leonard G."/>
            <person name="Richards T.A."/>
            <person name="Lane C.E."/>
        </authorList>
    </citation>
    <scope>NUCLEOTIDE SEQUENCE [LARGE SCALE GENOMIC DNA]</scope>
    <source>
        <strain evidence="9 10">ATCC 48635</strain>
    </source>
</reference>
<evidence type="ECO:0000256" key="5">
    <source>
        <dbReference type="PROSITE-ProRule" id="PRU00087"/>
    </source>
</evidence>
<dbReference type="EMBL" id="JNBR01000086">
    <property type="protein sequence ID" value="OQR98355.1"/>
    <property type="molecule type" value="Genomic_DNA"/>
</dbReference>